<dbReference type="InterPro" id="IPR009075">
    <property type="entry name" value="AcylCo_DH/oxidase_C"/>
</dbReference>
<accession>A0A7V1LJF8</accession>
<dbReference type="Gene3D" id="1.10.540.10">
    <property type="entry name" value="Acyl-CoA dehydrogenase/oxidase, N-terminal domain"/>
    <property type="match status" value="1"/>
</dbReference>
<feature type="domain" description="Acyl-CoA dehydrogenase/oxidase C-terminal" evidence="5">
    <location>
        <begin position="237"/>
        <end position="385"/>
    </location>
</feature>
<evidence type="ECO:0000256" key="2">
    <source>
        <dbReference type="ARBA" id="ARBA00009347"/>
    </source>
</evidence>
<dbReference type="GO" id="GO:0050660">
    <property type="term" value="F:flavin adenine dinucleotide binding"/>
    <property type="evidence" value="ECO:0007669"/>
    <property type="project" value="InterPro"/>
</dbReference>
<dbReference type="AlphaFoldDB" id="A0A7V1LJF8"/>
<dbReference type="CDD" id="cd00567">
    <property type="entry name" value="ACAD"/>
    <property type="match status" value="1"/>
</dbReference>
<dbReference type="SUPFAM" id="SSF56645">
    <property type="entry name" value="Acyl-CoA dehydrogenase NM domain-like"/>
    <property type="match status" value="1"/>
</dbReference>
<dbReference type="InterPro" id="IPR037069">
    <property type="entry name" value="AcylCoA_DH/ox_N_sf"/>
</dbReference>
<evidence type="ECO:0000256" key="1">
    <source>
        <dbReference type="ARBA" id="ARBA00001974"/>
    </source>
</evidence>
<dbReference type="InterPro" id="IPR046373">
    <property type="entry name" value="Acyl-CoA_Oxase/DH_mid-dom_sf"/>
</dbReference>
<comment type="similarity">
    <text evidence="2">Belongs to the acyl-CoA dehydrogenase family.</text>
</comment>
<evidence type="ECO:0000313" key="6">
    <source>
        <dbReference type="EMBL" id="HED09100.1"/>
    </source>
</evidence>
<proteinExistence type="inferred from homology"/>
<sequence>MILFNPAQEKYESLDEKSRELLLKTIDFFEKKGLEKLKEDDRERVWYDDFLAFVKREKLFATFLTPESLGEGGTRWDTWRNCQLNEILGFYGLNYWYPWQVTLLGLGPVWMSGNATIRRETARLLQEGHIFGFGLSEKEHGADLYQTDMLLSDDPGGGYRANGSKYYIGNANKGAIISTFGKIVSTDEYVFFAARPSHKNYILVKNIVNTQNYVAEYRLEDYPVAEKDILSRGRDAWDSALNTINIGKYNLGWASIGICTHAFYEAVTHAAHRRLFDHYVTDFPHIQRFFTEAYARLSAMKLYARRAADYMRAASPRDRRYLLFNPVQKMKVTSQGEEVINLLWDVIAAKGFEKDTFFEMAARDIRALPKLEGTVHVNMALIIKFMKNYFFNAAEFPPVPRLDGAYDDDFLFKQGETRGLSKIRFHDYRDVYKKYAQANVRIFIRQTRMFKMMLAAARPTKEQAGDFGFLFVLGQLFTLVVYGQLILEGAALDRVSGALVEQIFDFMVRDFNRHAQELAFHPVTGNGQRLLLKKMISRPAHDESSYTQIWGEALGLADSYTMGA</sequence>
<name>A0A7V1LJF8_CALAY</name>
<comment type="caution">
    <text evidence="6">The sequence shown here is derived from an EMBL/GenBank/DDBJ whole genome shotgun (WGS) entry which is preliminary data.</text>
</comment>
<gene>
    <name evidence="6" type="ORF">ENJ10_00290</name>
</gene>
<dbReference type="Gene3D" id="1.20.140.10">
    <property type="entry name" value="Butyryl-CoA Dehydrogenase, subunit A, domain 3"/>
    <property type="match status" value="1"/>
</dbReference>
<comment type="cofactor">
    <cofactor evidence="1">
        <name>FAD</name>
        <dbReference type="ChEBI" id="CHEBI:57692"/>
    </cofactor>
</comment>
<evidence type="ECO:0000259" key="5">
    <source>
        <dbReference type="Pfam" id="PF00441"/>
    </source>
</evidence>
<dbReference type="SUPFAM" id="SSF47203">
    <property type="entry name" value="Acyl-CoA dehydrogenase C-terminal domain-like"/>
    <property type="match status" value="1"/>
</dbReference>
<dbReference type="EMBL" id="DRLD01000009">
    <property type="protein sequence ID" value="HED09100.1"/>
    <property type="molecule type" value="Genomic_DNA"/>
</dbReference>
<dbReference type="PANTHER" id="PTHR43884:SF19">
    <property type="entry name" value="ACYL-COA DEHYDROGENASE FADE4-RELATED"/>
    <property type="match status" value="1"/>
</dbReference>
<reference evidence="6" key="1">
    <citation type="journal article" date="2020" name="mSystems">
        <title>Genome- and Community-Level Interaction Insights into Carbon Utilization and Element Cycling Functions of Hydrothermarchaeota in Hydrothermal Sediment.</title>
        <authorList>
            <person name="Zhou Z."/>
            <person name="Liu Y."/>
            <person name="Xu W."/>
            <person name="Pan J."/>
            <person name="Luo Z.H."/>
            <person name="Li M."/>
        </authorList>
    </citation>
    <scope>NUCLEOTIDE SEQUENCE [LARGE SCALE GENOMIC DNA]</scope>
    <source>
        <strain evidence="6">HyVt-456</strain>
    </source>
</reference>
<keyword evidence="4" id="KW-0274">FAD</keyword>
<dbReference type="InterPro" id="IPR036250">
    <property type="entry name" value="AcylCo_DH-like_C"/>
</dbReference>
<keyword evidence="3" id="KW-0285">Flavoprotein</keyword>
<organism evidence="6">
    <name type="scientific">Caldithrix abyssi</name>
    <dbReference type="NCBI Taxonomy" id="187145"/>
    <lineage>
        <taxon>Bacteria</taxon>
        <taxon>Pseudomonadati</taxon>
        <taxon>Calditrichota</taxon>
        <taxon>Calditrichia</taxon>
        <taxon>Calditrichales</taxon>
        <taxon>Calditrichaceae</taxon>
        <taxon>Caldithrix</taxon>
    </lineage>
</organism>
<protein>
    <submittedName>
        <fullName evidence="6">Acyl-CoA dehydrogenase</fullName>
    </submittedName>
</protein>
<evidence type="ECO:0000256" key="3">
    <source>
        <dbReference type="ARBA" id="ARBA00022630"/>
    </source>
</evidence>
<dbReference type="Proteomes" id="UP000886005">
    <property type="component" value="Unassembled WGS sequence"/>
</dbReference>
<dbReference type="PANTHER" id="PTHR43884">
    <property type="entry name" value="ACYL-COA DEHYDROGENASE"/>
    <property type="match status" value="1"/>
</dbReference>
<dbReference type="GO" id="GO:0003995">
    <property type="term" value="F:acyl-CoA dehydrogenase activity"/>
    <property type="evidence" value="ECO:0007669"/>
    <property type="project" value="TreeGrafter"/>
</dbReference>
<dbReference type="GO" id="GO:0005886">
    <property type="term" value="C:plasma membrane"/>
    <property type="evidence" value="ECO:0007669"/>
    <property type="project" value="TreeGrafter"/>
</dbReference>
<dbReference type="InterPro" id="IPR009100">
    <property type="entry name" value="AcylCoA_DH/oxidase_NM_dom_sf"/>
</dbReference>
<evidence type="ECO:0000256" key="4">
    <source>
        <dbReference type="ARBA" id="ARBA00022827"/>
    </source>
</evidence>
<dbReference type="Pfam" id="PF00441">
    <property type="entry name" value="Acyl-CoA_dh_1"/>
    <property type="match status" value="1"/>
</dbReference>
<dbReference type="Gene3D" id="2.40.110.10">
    <property type="entry name" value="Butyryl-CoA Dehydrogenase, subunit A, domain 2"/>
    <property type="match status" value="1"/>
</dbReference>